<reference evidence="8 9" key="1">
    <citation type="submission" date="2016-03" db="EMBL/GenBank/DDBJ databases">
        <title>EvidentialGene: Evidence-directed Construction of Genes on Genomes.</title>
        <authorList>
            <person name="Gilbert D.G."/>
            <person name="Choi J.-H."/>
            <person name="Mockaitis K."/>
            <person name="Colbourne J."/>
            <person name="Pfrender M."/>
        </authorList>
    </citation>
    <scope>NUCLEOTIDE SEQUENCE [LARGE SCALE GENOMIC DNA]</scope>
    <source>
        <strain evidence="8 9">Xinb3</strain>
        <tissue evidence="8">Complete organism</tissue>
    </source>
</reference>
<keyword evidence="7" id="KW-1133">Transmembrane helix</keyword>
<keyword evidence="2" id="KW-1003">Cell membrane</keyword>
<feature type="transmembrane region" description="Helical" evidence="7">
    <location>
        <begin position="328"/>
        <end position="352"/>
    </location>
</feature>
<evidence type="ECO:0000256" key="1">
    <source>
        <dbReference type="ARBA" id="ARBA00004651"/>
    </source>
</evidence>
<feature type="transmembrane region" description="Helical" evidence="7">
    <location>
        <begin position="434"/>
        <end position="452"/>
    </location>
</feature>
<evidence type="ECO:0000313" key="8">
    <source>
        <dbReference type="EMBL" id="KZS15408.1"/>
    </source>
</evidence>
<keyword evidence="3" id="KW-0297">G-protein coupled receptor</keyword>
<keyword evidence="9" id="KW-1185">Reference proteome</keyword>
<dbReference type="GO" id="GO:0004930">
    <property type="term" value="F:G protein-coupled receptor activity"/>
    <property type="evidence" value="ECO:0007669"/>
    <property type="project" value="UniProtKB-KW"/>
</dbReference>
<dbReference type="EMBL" id="LRGB01000872">
    <property type="protein sequence ID" value="KZS15408.1"/>
    <property type="molecule type" value="Genomic_DNA"/>
</dbReference>
<dbReference type="GO" id="GO:0005886">
    <property type="term" value="C:plasma membrane"/>
    <property type="evidence" value="ECO:0007669"/>
    <property type="project" value="UniProtKB-SubCell"/>
</dbReference>
<dbReference type="OrthoDB" id="6363892at2759"/>
<feature type="transmembrane region" description="Helical" evidence="7">
    <location>
        <begin position="539"/>
        <end position="562"/>
    </location>
</feature>
<comment type="caution">
    <text evidence="8">The sequence shown here is derived from an EMBL/GenBank/DDBJ whole genome shotgun (WGS) entry which is preliminary data.</text>
</comment>
<organism evidence="8 9">
    <name type="scientific">Daphnia magna</name>
    <dbReference type="NCBI Taxonomy" id="35525"/>
    <lineage>
        <taxon>Eukaryota</taxon>
        <taxon>Metazoa</taxon>
        <taxon>Ecdysozoa</taxon>
        <taxon>Arthropoda</taxon>
        <taxon>Crustacea</taxon>
        <taxon>Branchiopoda</taxon>
        <taxon>Diplostraca</taxon>
        <taxon>Cladocera</taxon>
        <taxon>Anomopoda</taxon>
        <taxon>Daphniidae</taxon>
        <taxon>Daphnia</taxon>
    </lineage>
</organism>
<feature type="transmembrane region" description="Helical" evidence="7">
    <location>
        <begin position="39"/>
        <end position="64"/>
    </location>
</feature>
<proteinExistence type="predicted"/>
<sequence>MLMFIPKTPTMENISSINNREAIRYITSQKVNIPTSLNAFFGVVKLICSVAGLLINTSAILHIVRRSPLRITPANIFLLMVNLLYSPFLYSTMIEFIYSNWYPVQSVCQPLVGLAVVPRYYPFLNVWLALIDRYAAINHSVWYRETMTTPVACGIIFFTSTSAFLVQFLYTIGLDIHECKRQQLRSSSTALPKQTRQPNRFATKLTEDYSAKLISKMTNRKGQADSCCALNADLTNLVCISFIFIMCTAANLLAFSWRKSTSYESHNIDLSTTTTIDDIGDETRGSTERAERGEVKENEKELSNNAVANAMPNRCFKKIANVIWKLDFLNVVQFSLIASVYVFVTVLFLFFVHRYATGPHKGNEFIWATPSLQNLTLAFPGIYGPIVFLMRNKNLWNCISKIDKSSLMSHEEFLHESRKHYSINPNILLSSPRFLYWAFGISVLVLFVVTVLRHGHLRNQPTNVFRLAMAFSYLSVFIPDVIDFIYWFLFPVEYVCNGYVPVIYVNPAIVFVNVILALADYYVASKFPLWYERMITARFAWRIVTINSLACLFYSYLLSYFWRWWRQ</sequence>
<feature type="transmembrane region" description="Helical" evidence="7">
    <location>
        <begin position="110"/>
        <end position="130"/>
    </location>
</feature>
<dbReference type="PANTHER" id="PTHR24249">
    <property type="entry name" value="HISTAMINE RECEPTOR-RELATED G-PROTEIN COUPLED RECEPTOR"/>
    <property type="match status" value="1"/>
</dbReference>
<protein>
    <submittedName>
        <fullName evidence="8">Uncharacterized protein</fullName>
    </submittedName>
</protein>
<dbReference type="SUPFAM" id="SSF81321">
    <property type="entry name" value="Family A G protein-coupled receptor-like"/>
    <property type="match status" value="1"/>
</dbReference>
<gene>
    <name evidence="8" type="ORF">APZ42_019084</name>
</gene>
<feature type="compositionally biased region" description="Basic and acidic residues" evidence="6">
    <location>
        <begin position="281"/>
        <end position="300"/>
    </location>
</feature>
<feature type="transmembrane region" description="Helical" evidence="7">
    <location>
        <begin position="151"/>
        <end position="170"/>
    </location>
</feature>
<dbReference type="Gene3D" id="1.20.1070.10">
    <property type="entry name" value="Rhodopsin 7-helix transmembrane proteins"/>
    <property type="match status" value="2"/>
</dbReference>
<evidence type="ECO:0000256" key="4">
    <source>
        <dbReference type="ARBA" id="ARBA00023170"/>
    </source>
</evidence>
<feature type="transmembrane region" description="Helical" evidence="7">
    <location>
        <begin position="234"/>
        <end position="255"/>
    </location>
</feature>
<evidence type="ECO:0000256" key="5">
    <source>
        <dbReference type="ARBA" id="ARBA00023224"/>
    </source>
</evidence>
<accession>A0A164YMI9</accession>
<keyword evidence="4" id="KW-0675">Receptor</keyword>
<feature type="transmembrane region" description="Helical" evidence="7">
    <location>
        <begin position="501"/>
        <end position="519"/>
    </location>
</feature>
<dbReference type="AlphaFoldDB" id="A0A164YMI9"/>
<name>A0A164YMI9_9CRUS</name>
<evidence type="ECO:0000256" key="7">
    <source>
        <dbReference type="SAM" id="Phobius"/>
    </source>
</evidence>
<evidence type="ECO:0000256" key="2">
    <source>
        <dbReference type="ARBA" id="ARBA00022475"/>
    </source>
</evidence>
<evidence type="ECO:0000256" key="6">
    <source>
        <dbReference type="SAM" id="MobiDB-lite"/>
    </source>
</evidence>
<dbReference type="PANTHER" id="PTHR24249:SF411">
    <property type="entry name" value="G-PROTEIN COUPLED RECEPTORS FAMILY 1 PROFILE DOMAIN-CONTAINING PROTEIN"/>
    <property type="match status" value="1"/>
</dbReference>
<dbReference type="InterPro" id="IPR050569">
    <property type="entry name" value="TAAR"/>
</dbReference>
<keyword evidence="7" id="KW-0472">Membrane</keyword>
<feature type="region of interest" description="Disordered" evidence="6">
    <location>
        <begin position="279"/>
        <end position="300"/>
    </location>
</feature>
<feature type="transmembrane region" description="Helical" evidence="7">
    <location>
        <begin position="76"/>
        <end position="98"/>
    </location>
</feature>
<keyword evidence="5" id="KW-0807">Transducer</keyword>
<dbReference type="Proteomes" id="UP000076858">
    <property type="component" value="Unassembled WGS sequence"/>
</dbReference>
<evidence type="ECO:0000313" key="9">
    <source>
        <dbReference type="Proteomes" id="UP000076858"/>
    </source>
</evidence>
<feature type="transmembrane region" description="Helical" evidence="7">
    <location>
        <begin position="464"/>
        <end position="489"/>
    </location>
</feature>
<keyword evidence="7" id="KW-0812">Transmembrane</keyword>
<evidence type="ECO:0000256" key="3">
    <source>
        <dbReference type="ARBA" id="ARBA00023040"/>
    </source>
</evidence>
<comment type="subcellular location">
    <subcellularLocation>
        <location evidence="1">Cell membrane</location>
        <topology evidence="1">Multi-pass membrane protein</topology>
    </subcellularLocation>
</comment>